<dbReference type="EMBL" id="JBDLBR010000001">
    <property type="protein sequence ID" value="MEN7536142.1"/>
    <property type="molecule type" value="Genomic_DNA"/>
</dbReference>
<dbReference type="Pfam" id="PF07238">
    <property type="entry name" value="PilZ"/>
    <property type="match status" value="1"/>
</dbReference>
<evidence type="ECO:0000313" key="3">
    <source>
        <dbReference type="Proteomes" id="UP001484535"/>
    </source>
</evidence>
<sequence>MSPQFTHHDDYEFAAQEDRCAPRTRFMIPARLRVPGMRAFQTVVNDLSLSGFSATAVTRMHPGQSCWLTLPDLESQQAEVVWWEDRLVGCAFVNLLSTIVHDTILERYRGERAPRDF</sequence>
<dbReference type="Proteomes" id="UP001484535">
    <property type="component" value="Unassembled WGS sequence"/>
</dbReference>
<dbReference type="SUPFAM" id="SSF141371">
    <property type="entry name" value="PilZ domain-like"/>
    <property type="match status" value="1"/>
</dbReference>
<accession>A0ABV0CTD2</accession>
<keyword evidence="3" id="KW-1185">Reference proteome</keyword>
<dbReference type="RefSeq" id="WP_346783594.1">
    <property type="nucleotide sequence ID" value="NZ_JBDLBR010000001.1"/>
</dbReference>
<protein>
    <submittedName>
        <fullName evidence="2">PilZ domain-containing protein</fullName>
    </submittedName>
</protein>
<dbReference type="Gene3D" id="2.40.10.220">
    <property type="entry name" value="predicted glycosyltransferase like domains"/>
    <property type="match status" value="1"/>
</dbReference>
<evidence type="ECO:0000259" key="1">
    <source>
        <dbReference type="Pfam" id="PF07238"/>
    </source>
</evidence>
<evidence type="ECO:0000313" key="2">
    <source>
        <dbReference type="EMBL" id="MEN7536142.1"/>
    </source>
</evidence>
<gene>
    <name evidence="2" type="ORF">ABDJ38_03015</name>
</gene>
<reference evidence="2 3" key="1">
    <citation type="submission" date="2024-05" db="EMBL/GenBank/DDBJ databases">
        <authorList>
            <person name="Park S."/>
        </authorList>
    </citation>
    <scope>NUCLEOTIDE SEQUENCE [LARGE SCALE GENOMIC DNA]</scope>
    <source>
        <strain evidence="2 3">DGU5</strain>
    </source>
</reference>
<proteinExistence type="predicted"/>
<feature type="domain" description="PilZ" evidence="1">
    <location>
        <begin position="18"/>
        <end position="95"/>
    </location>
</feature>
<name>A0ABV0CTD2_9SPHN</name>
<dbReference type="InterPro" id="IPR009875">
    <property type="entry name" value="PilZ_domain"/>
</dbReference>
<comment type="caution">
    <text evidence="2">The sequence shown here is derived from an EMBL/GenBank/DDBJ whole genome shotgun (WGS) entry which is preliminary data.</text>
</comment>
<organism evidence="2 3">
    <name type="scientific">Aurantiacibacter flavus</name>
    <dbReference type="NCBI Taxonomy" id="3145232"/>
    <lineage>
        <taxon>Bacteria</taxon>
        <taxon>Pseudomonadati</taxon>
        <taxon>Pseudomonadota</taxon>
        <taxon>Alphaproteobacteria</taxon>
        <taxon>Sphingomonadales</taxon>
        <taxon>Erythrobacteraceae</taxon>
        <taxon>Aurantiacibacter</taxon>
    </lineage>
</organism>